<organism evidence="3 4">
    <name type="scientific">Pseudooceanicola antarcticus</name>
    <dbReference type="NCBI Taxonomy" id="1247613"/>
    <lineage>
        <taxon>Bacteria</taxon>
        <taxon>Pseudomonadati</taxon>
        <taxon>Pseudomonadota</taxon>
        <taxon>Alphaproteobacteria</taxon>
        <taxon>Rhodobacterales</taxon>
        <taxon>Paracoccaceae</taxon>
        <taxon>Pseudooceanicola</taxon>
    </lineage>
</organism>
<feature type="region of interest" description="Disordered" evidence="1">
    <location>
        <begin position="1"/>
        <end position="20"/>
    </location>
</feature>
<evidence type="ECO:0000256" key="1">
    <source>
        <dbReference type="SAM" id="MobiDB-lite"/>
    </source>
</evidence>
<dbReference type="Pfam" id="PF01755">
    <property type="entry name" value="Glyco_transf_25"/>
    <property type="match status" value="1"/>
</dbReference>
<dbReference type="EMBL" id="PGTD01000012">
    <property type="protein sequence ID" value="PJE30924.1"/>
    <property type="molecule type" value="Genomic_DNA"/>
</dbReference>
<dbReference type="CDD" id="cd06532">
    <property type="entry name" value="Glyco_transf_25"/>
    <property type="match status" value="1"/>
</dbReference>
<proteinExistence type="predicted"/>
<protein>
    <recommendedName>
        <fullName evidence="2">Glycosyl transferase family 25 domain-containing protein</fullName>
    </recommendedName>
</protein>
<comment type="caution">
    <text evidence="3">The sequence shown here is derived from an EMBL/GenBank/DDBJ whole genome shotgun (WGS) entry which is preliminary data.</text>
</comment>
<evidence type="ECO:0000259" key="2">
    <source>
        <dbReference type="Pfam" id="PF01755"/>
    </source>
</evidence>
<evidence type="ECO:0000313" key="4">
    <source>
        <dbReference type="Proteomes" id="UP000231702"/>
    </source>
</evidence>
<keyword evidence="4" id="KW-1185">Reference proteome</keyword>
<accession>A0ABX4MTL3</accession>
<dbReference type="Proteomes" id="UP000231702">
    <property type="component" value="Unassembled WGS sequence"/>
</dbReference>
<evidence type="ECO:0000313" key="3">
    <source>
        <dbReference type="EMBL" id="PJE30924.1"/>
    </source>
</evidence>
<feature type="domain" description="Glycosyl transferase family 25" evidence="2">
    <location>
        <begin position="73"/>
        <end position="183"/>
    </location>
</feature>
<name>A0ABX4MTL3_9RHOB</name>
<gene>
    <name evidence="3" type="ORF">CVM39_05640</name>
</gene>
<feature type="compositionally biased region" description="Polar residues" evidence="1">
    <location>
        <begin position="1"/>
        <end position="18"/>
    </location>
</feature>
<sequence length="324" mass="36273">MRCRNRASTPWRSTTTPVSPTPERCGTRTCRRVPWPCTCGTTACAATCWIATTGCRRREATCTVCCMVDRALPVFLINLDRCPERLQRAGEMLERAGIGFTRVPAADGRFLDPDRDAHCDQVACRRLLGRPMSAGEFGCYLSHLEAARQVLLSGAPHGLVFEDDITVGPEFKQALEALLDRPELASSRCDVVHLGPDRLKYFTRLGSCGEGHALVAAHYFPMTTRALLWSRAGARRFIEAHARVRLPVDFFLREEMVRSGRGLAVWPPLVRPGDSESTIEAGRSSRAAGEKRWNYGFLKRKRLLTNRLRAVARKLTLRLGLWSF</sequence>
<dbReference type="InterPro" id="IPR002654">
    <property type="entry name" value="Glyco_trans_25"/>
</dbReference>
<reference evidence="3 4" key="1">
    <citation type="journal article" date="2018" name="Int. J. Syst. Evol. Microbiol.">
        <title>Pseudooceanicola lipolyticus sp. nov., a marine alphaproteobacterium, reclassification of Oceanicola flagellatus as Pseudooceanicola flagellatus comb. nov. and emended description of the genus Pseudooceanicola.</title>
        <authorList>
            <person name="Huang M.-M."/>
            <person name="Guo L.-L."/>
            <person name="Wu Y.-H."/>
            <person name="Lai Q.-L."/>
            <person name="Shao Z.-Z."/>
            <person name="Wang C.-S."/>
            <person name="Wu M."/>
            <person name="Xu X.-W."/>
        </authorList>
    </citation>
    <scope>NUCLEOTIDE SEQUENCE [LARGE SCALE GENOMIC DNA]</scope>
    <source>
        <strain evidence="3 4">Ar-45</strain>
    </source>
</reference>